<dbReference type="GO" id="GO:0003697">
    <property type="term" value="F:single-stranded DNA binding"/>
    <property type="evidence" value="ECO:0007669"/>
    <property type="project" value="TreeGrafter"/>
</dbReference>
<dbReference type="OrthoDB" id="7462577at2759"/>
<dbReference type="CDD" id="cd22247">
    <property type="entry name" value="MCM8_WHD"/>
    <property type="match status" value="1"/>
</dbReference>
<dbReference type="OMA" id="THTVDWQ"/>
<evidence type="ECO:0000313" key="9">
    <source>
        <dbReference type="EMBL" id="ELA46630.1"/>
    </source>
</evidence>
<dbReference type="STRING" id="948595.L2GU47"/>
<dbReference type="Gene3D" id="3.40.50.300">
    <property type="entry name" value="P-loop containing nucleotide triphosphate hydrolases"/>
    <property type="match status" value="1"/>
</dbReference>
<dbReference type="SUPFAM" id="SSF52540">
    <property type="entry name" value="P-loop containing nucleoside triphosphate hydrolases"/>
    <property type="match status" value="1"/>
</dbReference>
<dbReference type="PROSITE" id="PS50051">
    <property type="entry name" value="MCM_2"/>
    <property type="match status" value="1"/>
</dbReference>
<dbReference type="InterPro" id="IPR041562">
    <property type="entry name" value="MCM_lid"/>
</dbReference>
<proteinExistence type="inferred from homology"/>
<dbReference type="InParanoid" id="L2GU47"/>
<dbReference type="AlphaFoldDB" id="L2GU47"/>
<reference evidence="10" key="1">
    <citation type="submission" date="2011-03" db="EMBL/GenBank/DDBJ databases">
        <title>The genome sequence of Vavraia culicis strain floridensis.</title>
        <authorList>
            <consortium name="The Broad Institute Genome Sequencing Platform"/>
            <person name="Cuomo C."/>
            <person name="Becnel J."/>
            <person name="Sanscrainte N."/>
            <person name="Young S.K."/>
            <person name="Zeng Q."/>
            <person name="Gargeya S."/>
            <person name="Fitzgerald M."/>
            <person name="Haas B."/>
            <person name="Abouelleil A."/>
            <person name="Alvarado L."/>
            <person name="Arachchi H.M."/>
            <person name="Berlin A."/>
            <person name="Chapman S.B."/>
            <person name="Gearin G."/>
            <person name="Goldberg J."/>
            <person name="Griggs A."/>
            <person name="Gujja S."/>
            <person name="Hansen M."/>
            <person name="Heiman D."/>
            <person name="Howarth C."/>
            <person name="Larimer J."/>
            <person name="Lui A."/>
            <person name="MacDonald P.J.P."/>
            <person name="McCowen C."/>
            <person name="Montmayeur A."/>
            <person name="Murphy C."/>
            <person name="Neiman D."/>
            <person name="Pearson M."/>
            <person name="Priest M."/>
            <person name="Roberts A."/>
            <person name="Saif S."/>
            <person name="Shea T."/>
            <person name="Sisk P."/>
            <person name="Stolte C."/>
            <person name="Sykes S."/>
            <person name="Wortman J."/>
            <person name="Nusbaum C."/>
            <person name="Birren B."/>
        </authorList>
    </citation>
    <scope>NUCLEOTIDE SEQUENCE [LARGE SCALE GENOMIC DNA]</scope>
    <source>
        <strain evidence="10">floridensis</strain>
    </source>
</reference>
<dbReference type="PANTHER" id="PTHR11630">
    <property type="entry name" value="DNA REPLICATION LICENSING FACTOR MCM FAMILY MEMBER"/>
    <property type="match status" value="1"/>
</dbReference>
<comment type="similarity">
    <text evidence="2 7">Belongs to the MCM family.</text>
</comment>
<dbReference type="VEuPathDB" id="MicrosporidiaDB:VCUG_01856"/>
<dbReference type="PANTHER" id="PTHR11630:SF47">
    <property type="entry name" value="DNA HELICASE MCM8"/>
    <property type="match status" value="1"/>
</dbReference>
<dbReference type="InterPro" id="IPR033762">
    <property type="entry name" value="MCM_OB"/>
</dbReference>
<feature type="domain" description="MCM C-terminal AAA(+) ATPase" evidence="8">
    <location>
        <begin position="279"/>
        <end position="475"/>
    </location>
</feature>
<dbReference type="InterPro" id="IPR031327">
    <property type="entry name" value="MCM"/>
</dbReference>
<keyword evidence="6" id="KW-0539">Nucleus</keyword>
<dbReference type="Proteomes" id="UP000011081">
    <property type="component" value="Unassembled WGS sequence"/>
</dbReference>
<comment type="subcellular location">
    <subcellularLocation>
        <location evidence="1">Nucleus</location>
    </subcellularLocation>
</comment>
<dbReference type="GeneID" id="19879725"/>
<dbReference type="GO" id="GO:0006310">
    <property type="term" value="P:DNA recombination"/>
    <property type="evidence" value="ECO:0007669"/>
    <property type="project" value="UniProtKB-ARBA"/>
</dbReference>
<keyword evidence="3 7" id="KW-0547">Nucleotide-binding</keyword>
<dbReference type="GO" id="GO:0006279">
    <property type="term" value="P:premeiotic DNA replication"/>
    <property type="evidence" value="ECO:0007669"/>
    <property type="project" value="UniProtKB-ARBA"/>
</dbReference>
<dbReference type="SUPFAM" id="SSF50249">
    <property type="entry name" value="Nucleic acid-binding proteins"/>
    <property type="match status" value="1"/>
</dbReference>
<evidence type="ECO:0000256" key="4">
    <source>
        <dbReference type="ARBA" id="ARBA00022840"/>
    </source>
</evidence>
<dbReference type="Pfam" id="PF17855">
    <property type="entry name" value="MCM_lid"/>
    <property type="match status" value="1"/>
</dbReference>
<dbReference type="GO" id="GO:0031261">
    <property type="term" value="C:DNA replication preinitiation complex"/>
    <property type="evidence" value="ECO:0007669"/>
    <property type="project" value="UniProtKB-ARBA"/>
</dbReference>
<protein>
    <recommendedName>
        <fullName evidence="8">MCM C-terminal AAA(+) ATPase domain-containing protein</fullName>
    </recommendedName>
</protein>
<dbReference type="Pfam" id="PF17207">
    <property type="entry name" value="MCM_OB"/>
    <property type="match status" value="1"/>
</dbReference>
<evidence type="ECO:0000259" key="8">
    <source>
        <dbReference type="PROSITE" id="PS50051"/>
    </source>
</evidence>
<keyword evidence="5 7" id="KW-0238">DNA-binding</keyword>
<dbReference type="Gene3D" id="2.40.50.140">
    <property type="entry name" value="Nucleic acid-binding proteins"/>
    <property type="match status" value="1"/>
</dbReference>
<dbReference type="PRINTS" id="PR01657">
    <property type="entry name" value="MCMFAMILY"/>
</dbReference>
<dbReference type="RefSeq" id="XP_008074869.1">
    <property type="nucleotide sequence ID" value="XM_008076678.1"/>
</dbReference>
<dbReference type="GO" id="GO:0043596">
    <property type="term" value="C:nuclear replication fork"/>
    <property type="evidence" value="ECO:0007669"/>
    <property type="project" value="UniProtKB-ARBA"/>
</dbReference>
<dbReference type="GO" id="GO:0005656">
    <property type="term" value="C:nuclear pre-replicative complex"/>
    <property type="evidence" value="ECO:0007669"/>
    <property type="project" value="UniProtKB-ARBA"/>
</dbReference>
<dbReference type="Pfam" id="PF25051">
    <property type="entry name" value="WHD_MCM8"/>
    <property type="match status" value="1"/>
</dbReference>
<dbReference type="InterPro" id="IPR012340">
    <property type="entry name" value="NA-bd_OB-fold"/>
</dbReference>
<evidence type="ECO:0000313" key="10">
    <source>
        <dbReference type="Proteomes" id="UP000011081"/>
    </source>
</evidence>
<dbReference type="InterPro" id="IPR056875">
    <property type="entry name" value="MCM8/REC_WHD"/>
</dbReference>
<dbReference type="HOGENOM" id="CLU_000995_7_2_1"/>
<evidence type="ECO:0000256" key="6">
    <source>
        <dbReference type="ARBA" id="ARBA00023242"/>
    </source>
</evidence>
<evidence type="ECO:0000256" key="5">
    <source>
        <dbReference type="ARBA" id="ARBA00023125"/>
    </source>
</evidence>
<keyword evidence="4 7" id="KW-0067">ATP-binding</keyword>
<dbReference type="Gene3D" id="2.20.28.10">
    <property type="match status" value="1"/>
</dbReference>
<dbReference type="GO" id="GO:0042555">
    <property type="term" value="C:MCM complex"/>
    <property type="evidence" value="ECO:0007669"/>
    <property type="project" value="UniProtKB-ARBA"/>
</dbReference>
<evidence type="ECO:0000256" key="2">
    <source>
        <dbReference type="ARBA" id="ARBA00008010"/>
    </source>
</evidence>
<evidence type="ECO:0000256" key="7">
    <source>
        <dbReference type="RuleBase" id="RU004070"/>
    </source>
</evidence>
<dbReference type="GO" id="GO:0017116">
    <property type="term" value="F:single-stranded DNA helicase activity"/>
    <property type="evidence" value="ECO:0007669"/>
    <property type="project" value="TreeGrafter"/>
</dbReference>
<evidence type="ECO:0000256" key="1">
    <source>
        <dbReference type="ARBA" id="ARBA00004123"/>
    </source>
</evidence>
<organism evidence="9 10">
    <name type="scientific">Vavraia culicis (isolate floridensis)</name>
    <name type="common">Microsporidian parasite</name>
    <dbReference type="NCBI Taxonomy" id="948595"/>
    <lineage>
        <taxon>Eukaryota</taxon>
        <taxon>Fungi</taxon>
        <taxon>Fungi incertae sedis</taxon>
        <taxon>Microsporidia</taxon>
        <taxon>Pleistophoridae</taxon>
        <taxon>Vavraia</taxon>
    </lineage>
</organism>
<sequence>MGTTESWSLYFNQDEYTHFNQNVEMIESMQSKIKQCKHRIDVEGVAQTKIFEIEYAAFVDFSGEKQIKENAENCIKCMAVVISDILLVCRKRLTKITVRIKNYGELMPFAYVKSENIYSLVKIEGTVCRIGPKKIEVSKLVFECDKCEEIITICTSEYKYPSKCLGNCKSKFFRLLKDSTAIRDYQVIKLQELTSNIELDAQKMIDCVLYDDLVGTLVPGDVIQVVGVIKTQLENEAMYKLVIEVNSLAHLKNKVTPFNFNYEEPDFSKFIEIAKSTNIISSFIKSLFPEIYGNELILFGILLSLFRGTIKYCGESVIRPDIHILIVGDPGLGKSKMLLNACSLLPKSTFVCGNFTTTAGLTVSLTHDPVSNDYVADAGALVISDNGLCCIDEFDKLENPTSLLEVMEDQMVSVAKGGVVCKVPARTTIIAAANPKFGHYDVSKKIKENIKFKEQVISRFDLVYLLLENVNEEYNVSENIIKKFRRNKGTIEESQKNRENAVCTKTKDNLIDLIRNDNLSHLLKAGPTIYEQELLKKYVLYARNVVNPVLTTEAKSKLQNYYLKLRKNENITIRDLESLMRLTEAKAKMELRNIASKRDAEIIIQLYEKTLFKEREKTFKKTDLLEYLKEMSTRGQNVFSTEELNSFVEKLGLKKPAEQIISNMNNQGYLIKKGRNRYEFRY</sequence>
<dbReference type="EMBL" id="GL877437">
    <property type="protein sequence ID" value="ELA46630.1"/>
    <property type="molecule type" value="Genomic_DNA"/>
</dbReference>
<name>L2GU47_VAVCU</name>
<dbReference type="InterPro" id="IPR027417">
    <property type="entry name" value="P-loop_NTPase"/>
</dbReference>
<dbReference type="SMART" id="SM00350">
    <property type="entry name" value="MCM"/>
    <property type="match status" value="1"/>
</dbReference>
<dbReference type="Pfam" id="PF00493">
    <property type="entry name" value="MCM"/>
    <property type="match status" value="1"/>
</dbReference>
<keyword evidence="10" id="KW-1185">Reference proteome</keyword>
<accession>L2GU47</accession>
<gene>
    <name evidence="9" type="ORF">VCUG_01856</name>
</gene>
<evidence type="ECO:0000256" key="3">
    <source>
        <dbReference type="ARBA" id="ARBA00022741"/>
    </source>
</evidence>
<dbReference type="GO" id="GO:0005524">
    <property type="term" value="F:ATP binding"/>
    <property type="evidence" value="ECO:0007669"/>
    <property type="project" value="UniProtKB-KW"/>
</dbReference>
<dbReference type="InterPro" id="IPR001208">
    <property type="entry name" value="MCM_dom"/>
</dbReference>